<dbReference type="AlphaFoldDB" id="A0A8X6XKA5"/>
<evidence type="ECO:0000313" key="4">
    <source>
        <dbReference type="Proteomes" id="UP000886998"/>
    </source>
</evidence>
<feature type="chain" id="PRO_5036485872" evidence="2">
    <location>
        <begin position="25"/>
        <end position="129"/>
    </location>
</feature>
<keyword evidence="2" id="KW-0732">Signal</keyword>
<evidence type="ECO:0000256" key="2">
    <source>
        <dbReference type="SAM" id="SignalP"/>
    </source>
</evidence>
<accession>A0A8X6XKA5</accession>
<protein>
    <submittedName>
        <fullName evidence="3">Uncharacterized protein</fullName>
    </submittedName>
</protein>
<evidence type="ECO:0000256" key="1">
    <source>
        <dbReference type="SAM" id="MobiDB-lite"/>
    </source>
</evidence>
<dbReference type="Proteomes" id="UP000886998">
    <property type="component" value="Unassembled WGS sequence"/>
</dbReference>
<feature type="region of interest" description="Disordered" evidence="1">
    <location>
        <begin position="65"/>
        <end position="112"/>
    </location>
</feature>
<name>A0A8X6XKA5_9ARAC</name>
<feature type="signal peptide" evidence="2">
    <location>
        <begin position="1"/>
        <end position="24"/>
    </location>
</feature>
<organism evidence="3 4">
    <name type="scientific">Trichonephila inaurata madagascariensis</name>
    <dbReference type="NCBI Taxonomy" id="2747483"/>
    <lineage>
        <taxon>Eukaryota</taxon>
        <taxon>Metazoa</taxon>
        <taxon>Ecdysozoa</taxon>
        <taxon>Arthropoda</taxon>
        <taxon>Chelicerata</taxon>
        <taxon>Arachnida</taxon>
        <taxon>Araneae</taxon>
        <taxon>Araneomorphae</taxon>
        <taxon>Entelegynae</taxon>
        <taxon>Araneoidea</taxon>
        <taxon>Nephilidae</taxon>
        <taxon>Trichonephila</taxon>
        <taxon>Trichonephila inaurata</taxon>
    </lineage>
</organism>
<evidence type="ECO:0000313" key="3">
    <source>
        <dbReference type="EMBL" id="GFY53231.1"/>
    </source>
</evidence>
<proteinExistence type="predicted"/>
<keyword evidence="4" id="KW-1185">Reference proteome</keyword>
<feature type="compositionally biased region" description="Polar residues" evidence="1">
    <location>
        <begin position="95"/>
        <end position="104"/>
    </location>
</feature>
<reference evidence="3" key="1">
    <citation type="submission" date="2020-08" db="EMBL/GenBank/DDBJ databases">
        <title>Multicomponent nature underlies the extraordinary mechanical properties of spider dragline silk.</title>
        <authorList>
            <person name="Kono N."/>
            <person name="Nakamura H."/>
            <person name="Mori M."/>
            <person name="Yoshida Y."/>
            <person name="Ohtoshi R."/>
            <person name="Malay A.D."/>
            <person name="Moran D.A.P."/>
            <person name="Tomita M."/>
            <person name="Numata K."/>
            <person name="Arakawa K."/>
        </authorList>
    </citation>
    <scope>NUCLEOTIDE SEQUENCE</scope>
</reference>
<feature type="compositionally biased region" description="Polar residues" evidence="1">
    <location>
        <begin position="71"/>
        <end position="87"/>
    </location>
</feature>
<comment type="caution">
    <text evidence="3">The sequence shown here is derived from an EMBL/GenBank/DDBJ whole genome shotgun (WGS) entry which is preliminary data.</text>
</comment>
<gene>
    <name evidence="3" type="ORF">TNIN_405251</name>
</gene>
<sequence length="129" mass="13854">MNDVSFSLFIKLLLFRSIWRNCFPKTSHKAALLVLGIKIDNGGGGQNTSVVSQTGCPCSVSLRGSPDEKLTYSSPSGASELGPTTRQGRPRDSDLVTTATSNHETSSEDELVREVDSVAQMVTSRGFLC</sequence>
<dbReference type="EMBL" id="BMAV01009161">
    <property type="protein sequence ID" value="GFY53231.1"/>
    <property type="molecule type" value="Genomic_DNA"/>
</dbReference>